<feature type="region of interest" description="Disordered" evidence="11">
    <location>
        <begin position="278"/>
        <end position="306"/>
    </location>
</feature>
<keyword evidence="8" id="KW-0157">Chromophore</keyword>
<evidence type="ECO:0000256" key="8">
    <source>
        <dbReference type="ARBA" id="ARBA00022991"/>
    </source>
</evidence>
<dbReference type="VEuPathDB" id="CryptoDB:Cvel_13779"/>
<keyword evidence="7 12" id="KW-1133">Transmembrane helix</keyword>
<keyword evidence="4" id="KW-0716">Sensory transduction</keyword>
<dbReference type="AlphaFoldDB" id="A0A0G4IEQ8"/>
<evidence type="ECO:0000256" key="12">
    <source>
        <dbReference type="SAM" id="Phobius"/>
    </source>
</evidence>
<feature type="transmembrane region" description="Helical" evidence="12">
    <location>
        <begin position="237"/>
        <end position="259"/>
    </location>
</feature>
<dbReference type="GO" id="GO:0007602">
    <property type="term" value="P:phototransduction"/>
    <property type="evidence" value="ECO:0007669"/>
    <property type="project" value="UniProtKB-KW"/>
</dbReference>
<organism evidence="14">
    <name type="scientific">Chromera velia CCMP2878</name>
    <dbReference type="NCBI Taxonomy" id="1169474"/>
    <lineage>
        <taxon>Eukaryota</taxon>
        <taxon>Sar</taxon>
        <taxon>Alveolata</taxon>
        <taxon>Colpodellida</taxon>
        <taxon>Chromeraceae</taxon>
        <taxon>Chromera</taxon>
    </lineage>
</organism>
<proteinExistence type="inferred from homology"/>
<keyword evidence="5 12" id="KW-0812">Transmembrane</keyword>
<feature type="transmembrane region" description="Helical" evidence="12">
    <location>
        <begin position="43"/>
        <end position="59"/>
    </location>
</feature>
<dbReference type="PANTHER" id="PTHR28286">
    <property type="match status" value="1"/>
</dbReference>
<dbReference type="GO" id="GO:0009881">
    <property type="term" value="F:photoreceptor activity"/>
    <property type="evidence" value="ECO:0007669"/>
    <property type="project" value="UniProtKB-KW"/>
</dbReference>
<evidence type="ECO:0000256" key="4">
    <source>
        <dbReference type="ARBA" id="ARBA00022606"/>
    </source>
</evidence>
<dbReference type="SUPFAM" id="SSF81321">
    <property type="entry name" value="Family A G protein-coupled receptor-like"/>
    <property type="match status" value="1"/>
</dbReference>
<dbReference type="Gene3D" id="1.20.1070.10">
    <property type="entry name" value="Rhodopsin 7-helix transmembrane proteins"/>
    <property type="match status" value="1"/>
</dbReference>
<dbReference type="Pfam" id="PF01036">
    <property type="entry name" value="Bac_rhodopsin"/>
    <property type="match status" value="1"/>
</dbReference>
<evidence type="ECO:0000256" key="10">
    <source>
        <dbReference type="ARBA" id="ARBA00023170"/>
    </source>
</evidence>
<name>A0A0G4IEQ8_9ALVE</name>
<keyword evidence="6" id="KW-0681">Retinal protein</keyword>
<feature type="signal peptide" evidence="13">
    <location>
        <begin position="1"/>
        <end position="19"/>
    </location>
</feature>
<sequence>MSARVISALVALGITSVMGVTTDYITKCSAELTEDSLLRRGVLIGQASLFFLVGVFFWTRFPDPHLKDERLAVFSMCMSLNGYIMLFSGFFNLVGLSQIDDFVLEDCVKIDAARAFQWAVSCPLLTWQISLLARGKKQRQIEVVLSTFFCLLLGLFSTIAPERTYRYLYFAASTVFYILLIVNLDWAIRETTENRESLLKGESHLRKIVLCVSATWTVFPIVWLLGPLGTAAVTDDAILIVTTVIDISAKLLLAFYVYFVRSEWQRMLQVDEEVAKADPSHARRHKRAKSLVTGNKPGGGKGTSDEASAYRAATLARLAAEGQEQSSAEMHGGDVEKGLIREDSALYATPDGTKRSSILKASPASGRVQLQREREKGVGEKAGGSDGIAHQVVINNLFDAQALLQALRKAEAAAIGEAPPVFNTDASSRVNSKRGVGVGLSGMREEGGGDQGARTVPTMLGGVGGRLSTD</sequence>
<evidence type="ECO:0000256" key="11">
    <source>
        <dbReference type="SAM" id="MobiDB-lite"/>
    </source>
</evidence>
<dbReference type="SMART" id="SM01021">
    <property type="entry name" value="Bac_rhodopsin"/>
    <property type="match status" value="1"/>
</dbReference>
<keyword evidence="9 12" id="KW-0472">Membrane</keyword>
<feature type="transmembrane region" description="Helical" evidence="12">
    <location>
        <begin position="115"/>
        <end position="134"/>
    </location>
</feature>
<feature type="chain" id="PRO_5005193059" evidence="13">
    <location>
        <begin position="20"/>
        <end position="470"/>
    </location>
</feature>
<evidence type="ECO:0000256" key="2">
    <source>
        <dbReference type="ARBA" id="ARBA00008130"/>
    </source>
</evidence>
<evidence type="ECO:0000256" key="9">
    <source>
        <dbReference type="ARBA" id="ARBA00023136"/>
    </source>
</evidence>
<accession>A0A0G4IEQ8</accession>
<keyword evidence="13" id="KW-0732">Signal</keyword>
<evidence type="ECO:0000256" key="5">
    <source>
        <dbReference type="ARBA" id="ARBA00022692"/>
    </source>
</evidence>
<evidence type="ECO:0000256" key="6">
    <source>
        <dbReference type="ARBA" id="ARBA00022925"/>
    </source>
</evidence>
<dbReference type="GO" id="GO:0016020">
    <property type="term" value="C:membrane"/>
    <property type="evidence" value="ECO:0007669"/>
    <property type="project" value="UniProtKB-SubCell"/>
</dbReference>
<dbReference type="InterPro" id="IPR001425">
    <property type="entry name" value="Arc/bac/fun_rhodopsins"/>
</dbReference>
<evidence type="ECO:0000256" key="1">
    <source>
        <dbReference type="ARBA" id="ARBA00004141"/>
    </source>
</evidence>
<dbReference type="PRINTS" id="PR00251">
    <property type="entry name" value="BACTRLOPSIN"/>
</dbReference>
<feature type="compositionally biased region" description="Gly residues" evidence="11">
    <location>
        <begin position="461"/>
        <end position="470"/>
    </location>
</feature>
<feature type="transmembrane region" description="Helical" evidence="12">
    <location>
        <begin position="167"/>
        <end position="188"/>
    </location>
</feature>
<feature type="region of interest" description="Disordered" evidence="11">
    <location>
        <begin position="351"/>
        <end position="383"/>
    </location>
</feature>
<dbReference type="PhylomeDB" id="A0A0G4IEQ8"/>
<comment type="similarity">
    <text evidence="2">Belongs to the archaeal/bacterial/fungal opsin family.</text>
</comment>
<keyword evidence="10" id="KW-0675">Receptor</keyword>
<evidence type="ECO:0000313" key="14">
    <source>
        <dbReference type="EMBL" id="CEM55721.1"/>
    </source>
</evidence>
<feature type="compositionally biased region" description="Basic and acidic residues" evidence="11">
    <location>
        <begin position="370"/>
        <end position="379"/>
    </location>
</feature>
<feature type="region of interest" description="Disordered" evidence="11">
    <location>
        <begin position="440"/>
        <end position="470"/>
    </location>
</feature>
<dbReference type="EMBL" id="CDMZ01005903">
    <property type="protein sequence ID" value="CEM55721.1"/>
    <property type="molecule type" value="Genomic_DNA"/>
</dbReference>
<evidence type="ECO:0000256" key="3">
    <source>
        <dbReference type="ARBA" id="ARBA00022543"/>
    </source>
</evidence>
<reference evidence="14" key="1">
    <citation type="submission" date="2014-11" db="EMBL/GenBank/DDBJ databases">
        <authorList>
            <person name="Otto D Thomas"/>
            <person name="Naeem Raeece"/>
        </authorList>
    </citation>
    <scope>NUCLEOTIDE SEQUENCE</scope>
</reference>
<dbReference type="PANTHER" id="PTHR28286:SF2">
    <property type="entry name" value="BACTERIORHODOPSIN _OPSIN, NOPA (EUROFUNG)"/>
    <property type="match status" value="1"/>
</dbReference>
<feature type="transmembrane region" description="Helical" evidence="12">
    <location>
        <begin position="141"/>
        <end position="161"/>
    </location>
</feature>
<keyword evidence="3" id="KW-0600">Photoreceptor protein</keyword>
<gene>
    <name evidence="14" type="ORF">Cvel_13779</name>
</gene>
<protein>
    <submittedName>
        <fullName evidence="14">Uncharacterized protein</fullName>
    </submittedName>
</protein>
<feature type="transmembrane region" description="Helical" evidence="12">
    <location>
        <begin position="71"/>
        <end position="95"/>
    </location>
</feature>
<comment type="subcellular location">
    <subcellularLocation>
        <location evidence="1">Membrane</location>
        <topology evidence="1">Multi-pass membrane protein</topology>
    </subcellularLocation>
</comment>
<feature type="transmembrane region" description="Helical" evidence="12">
    <location>
        <begin position="208"/>
        <end position="225"/>
    </location>
</feature>
<evidence type="ECO:0000256" key="13">
    <source>
        <dbReference type="SAM" id="SignalP"/>
    </source>
</evidence>
<evidence type="ECO:0000256" key="7">
    <source>
        <dbReference type="ARBA" id="ARBA00022989"/>
    </source>
</evidence>